<name>A0ABR7M9V6_9BACT</name>
<comment type="caution">
    <text evidence="1">The sequence shown here is derived from an EMBL/GenBank/DDBJ whole genome shotgun (WGS) entry which is preliminary data.</text>
</comment>
<dbReference type="Pfam" id="PF13385">
    <property type="entry name" value="Laminin_G_3"/>
    <property type="match status" value="1"/>
</dbReference>
<gene>
    <name evidence="1" type="ORF">BC349_12150</name>
</gene>
<evidence type="ECO:0000313" key="2">
    <source>
        <dbReference type="Proteomes" id="UP000765802"/>
    </source>
</evidence>
<proteinExistence type="predicted"/>
<organism evidence="1 2">
    <name type="scientific">Flavihumibacter stibioxidans</name>
    <dbReference type="NCBI Taxonomy" id="1834163"/>
    <lineage>
        <taxon>Bacteria</taxon>
        <taxon>Pseudomonadati</taxon>
        <taxon>Bacteroidota</taxon>
        <taxon>Chitinophagia</taxon>
        <taxon>Chitinophagales</taxon>
        <taxon>Chitinophagaceae</taxon>
        <taxon>Flavihumibacter</taxon>
    </lineage>
</organism>
<sequence>MMFSLVILTSCGKENETDNSVNSTLDNGLVAYYPLNGDGNDKSGNDYHLTIVGTTTTTDRFGGPNSAYKFNGSTGDYMIIPSLPKADNMRQFTVSLWIKPSKINYNTPISIRPKFTTGCTNSISLSYENSKYILRDNVVYFSSPNTCTANAFTESPSDPTGQWHHLVLVQTYIKEENGLLPRYKYDQYYDGKLFSIGSSGVSSNPAEVSFINGGTIGGNNNSGNYAANYEMFNGEIDEVRIYNRALTPEEVGLLFNKK</sequence>
<dbReference type="PANTHER" id="PTHR47635">
    <property type="entry name" value="CUB DOMAIN-CONTAINING PROTEIN"/>
    <property type="match status" value="1"/>
</dbReference>
<dbReference type="SUPFAM" id="SSF49899">
    <property type="entry name" value="Concanavalin A-like lectins/glucanases"/>
    <property type="match status" value="1"/>
</dbReference>
<dbReference type="Gene3D" id="2.60.120.200">
    <property type="match status" value="1"/>
</dbReference>
<dbReference type="EMBL" id="MBUA01000023">
    <property type="protein sequence ID" value="MBC6491805.1"/>
    <property type="molecule type" value="Genomic_DNA"/>
</dbReference>
<evidence type="ECO:0008006" key="3">
    <source>
        <dbReference type="Google" id="ProtNLM"/>
    </source>
</evidence>
<dbReference type="InterPro" id="IPR013320">
    <property type="entry name" value="ConA-like_dom_sf"/>
</dbReference>
<reference evidence="1 2" key="1">
    <citation type="submission" date="2016-07" db="EMBL/GenBank/DDBJ databases">
        <title>Genome analysis of Flavihumibacter stibioxidans YS-17.</title>
        <authorList>
            <person name="Shi K."/>
            <person name="Han Y."/>
            <person name="Wang G."/>
        </authorList>
    </citation>
    <scope>NUCLEOTIDE SEQUENCE [LARGE SCALE GENOMIC DNA]</scope>
    <source>
        <strain evidence="1 2">YS-17</strain>
    </source>
</reference>
<protein>
    <recommendedName>
        <fullName evidence="3">LamG domain-containing protein</fullName>
    </recommendedName>
</protein>
<dbReference type="Proteomes" id="UP000765802">
    <property type="component" value="Unassembled WGS sequence"/>
</dbReference>
<keyword evidence="2" id="KW-1185">Reference proteome</keyword>
<evidence type="ECO:0000313" key="1">
    <source>
        <dbReference type="EMBL" id="MBC6491805.1"/>
    </source>
</evidence>
<accession>A0ABR7M9V6</accession>
<dbReference type="PANTHER" id="PTHR47635:SF2">
    <property type="entry name" value="LAMG-LIKE JELLYROLL FOLD DOMAIN-CONTAINING PROTEIN"/>
    <property type="match status" value="1"/>
</dbReference>